<dbReference type="OrthoDB" id="5569850at2759"/>
<gene>
    <name evidence="3" type="ORF">H4R20_002403</name>
</gene>
<dbReference type="InterPro" id="IPR035940">
    <property type="entry name" value="CAP_sf"/>
</dbReference>
<feature type="domain" description="SCP" evidence="2">
    <location>
        <begin position="3"/>
        <end position="107"/>
    </location>
</feature>
<keyword evidence="4" id="KW-1185">Reference proteome</keyword>
<feature type="domain" description="SCP" evidence="2">
    <location>
        <begin position="238"/>
        <end position="339"/>
    </location>
</feature>
<evidence type="ECO:0000259" key="2">
    <source>
        <dbReference type="Pfam" id="PF00188"/>
    </source>
</evidence>
<dbReference type="PANTHER" id="PTHR31157">
    <property type="entry name" value="SCP DOMAIN-CONTAINING PROTEIN"/>
    <property type="match status" value="1"/>
</dbReference>
<evidence type="ECO:0000256" key="1">
    <source>
        <dbReference type="SAM" id="MobiDB-lite"/>
    </source>
</evidence>
<dbReference type="PANTHER" id="PTHR31157:SF1">
    <property type="entry name" value="SCP DOMAIN-CONTAINING PROTEIN"/>
    <property type="match status" value="1"/>
</dbReference>
<sequence>MCLVNRYRYDSKLPQIALDARLIQYAQTRAEYLSQEKFTIKDNAVDGDAEPIHFESKYWTDVKENMLSSDQNPTFAYWDIQDNEAAAKNLADKDAAYFGVGYYEGYYVQTFGYPKDKSLDSSLVPWCTSNETFYNWVFPQGTAKEDADQGKIQGTAFPYESYADASVFYDDSNPDFDNGLVKSPKFYFTPDEGSVPYLQNLSIATTVADGKDDNPFSAIADAGVQGLTKEELNLVVCLVNAQRYQSCLPPLALNSQLIAAAQAHSYEMNRVHNMSHYSSAGDISMRLKRRGFSFSSAGENVAYGVHDAYSMYVMFAESQMHLDNILNPDFTFVGSGRSGQYWTMSFGTYSDKDARPDQATLPLCPGNDTDIMIAFPSGLPEEPKLETSACGNTEATSVAPPPYIQSASQEDPSESNSESDSSSESDSESDSGLDNFSTEISDSDIPTDPPEETDDGSVIVSGYVNYVVVTETVICTVYVDGDALIADAYDGSDSSEDCEDTDYSATSLDDGELNVILTPNYAEI</sequence>
<dbReference type="CDD" id="cd05379">
    <property type="entry name" value="CAP_bacterial"/>
    <property type="match status" value="1"/>
</dbReference>
<dbReference type="AlphaFoldDB" id="A0A9W8LUQ2"/>
<evidence type="ECO:0000313" key="3">
    <source>
        <dbReference type="EMBL" id="KAJ2804689.1"/>
    </source>
</evidence>
<feature type="region of interest" description="Disordered" evidence="1">
    <location>
        <begin position="373"/>
        <end position="457"/>
    </location>
</feature>
<dbReference type="Gene3D" id="3.40.33.10">
    <property type="entry name" value="CAP"/>
    <property type="match status" value="2"/>
</dbReference>
<comment type="caution">
    <text evidence="3">The sequence shown here is derived from an EMBL/GenBank/DDBJ whole genome shotgun (WGS) entry which is preliminary data.</text>
</comment>
<protein>
    <recommendedName>
        <fullName evidence="2">SCP domain-containing protein</fullName>
    </recommendedName>
</protein>
<organism evidence="3 4">
    <name type="scientific">Coemansia guatemalensis</name>
    <dbReference type="NCBI Taxonomy" id="2761395"/>
    <lineage>
        <taxon>Eukaryota</taxon>
        <taxon>Fungi</taxon>
        <taxon>Fungi incertae sedis</taxon>
        <taxon>Zoopagomycota</taxon>
        <taxon>Kickxellomycotina</taxon>
        <taxon>Kickxellomycetes</taxon>
        <taxon>Kickxellales</taxon>
        <taxon>Kickxellaceae</taxon>
        <taxon>Coemansia</taxon>
    </lineage>
</organism>
<dbReference type="Pfam" id="PF00188">
    <property type="entry name" value="CAP"/>
    <property type="match status" value="2"/>
</dbReference>
<proteinExistence type="predicted"/>
<feature type="compositionally biased region" description="Acidic residues" evidence="1">
    <location>
        <begin position="421"/>
        <end position="431"/>
    </location>
</feature>
<evidence type="ECO:0000313" key="4">
    <source>
        <dbReference type="Proteomes" id="UP001140094"/>
    </source>
</evidence>
<dbReference type="SUPFAM" id="SSF55797">
    <property type="entry name" value="PR-1-like"/>
    <property type="match status" value="2"/>
</dbReference>
<dbReference type="InterPro" id="IPR014044">
    <property type="entry name" value="CAP_dom"/>
</dbReference>
<dbReference type="Proteomes" id="UP001140094">
    <property type="component" value="Unassembled WGS sequence"/>
</dbReference>
<reference evidence="3" key="1">
    <citation type="submission" date="2022-07" db="EMBL/GenBank/DDBJ databases">
        <title>Phylogenomic reconstructions and comparative analyses of Kickxellomycotina fungi.</title>
        <authorList>
            <person name="Reynolds N.K."/>
            <person name="Stajich J.E."/>
            <person name="Barry K."/>
            <person name="Grigoriev I.V."/>
            <person name="Crous P."/>
            <person name="Smith M.E."/>
        </authorList>
    </citation>
    <scope>NUCLEOTIDE SEQUENCE</scope>
    <source>
        <strain evidence="3">NRRL 1565</strain>
    </source>
</reference>
<accession>A0A9W8LUQ2</accession>
<name>A0A9W8LUQ2_9FUNG</name>
<dbReference type="EMBL" id="JANBUO010000373">
    <property type="protein sequence ID" value="KAJ2804689.1"/>
    <property type="molecule type" value="Genomic_DNA"/>
</dbReference>
<feature type="compositionally biased region" description="Low complexity" evidence="1">
    <location>
        <begin position="408"/>
        <end position="420"/>
    </location>
</feature>